<dbReference type="Gene3D" id="1.10.10.1410">
    <property type="match status" value="1"/>
</dbReference>
<dbReference type="Proteomes" id="UP000779233">
    <property type="component" value="Unassembled WGS sequence"/>
</dbReference>
<keyword evidence="3" id="KW-0687">Ribonucleoprotein</keyword>
<feature type="compositionally biased region" description="Basic and acidic residues" evidence="4">
    <location>
        <begin position="101"/>
        <end position="112"/>
    </location>
</feature>
<accession>A0A8S4HBA5</accession>
<dbReference type="HAMAP" id="MF_01478">
    <property type="entry name" value="Ribosomal_L12_arch"/>
    <property type="match status" value="1"/>
</dbReference>
<evidence type="ECO:0000256" key="1">
    <source>
        <dbReference type="ARBA" id="ARBA00005436"/>
    </source>
</evidence>
<dbReference type="EMBL" id="CAJZCX010000009">
    <property type="protein sequence ID" value="CAG9479263.1"/>
    <property type="molecule type" value="Genomic_DNA"/>
</dbReference>
<dbReference type="PANTHER" id="PTHR21141">
    <property type="entry name" value="60S ACIDIC RIBOSOMAL PROTEIN FAMILY MEMBER"/>
    <property type="match status" value="1"/>
</dbReference>
<dbReference type="PANTHER" id="PTHR21141:SF5">
    <property type="entry name" value="LARGE RIBOSOMAL SUBUNIT PROTEIN P2"/>
    <property type="match status" value="1"/>
</dbReference>
<name>A0A8S4HBA5_PLAVI</name>
<dbReference type="AlphaFoldDB" id="A0A8S4HBA5"/>
<protein>
    <submittedName>
        <fullName evidence="5">(malaria parasite P. vivax) hypothetical protein</fullName>
    </submittedName>
</protein>
<evidence type="ECO:0000313" key="5">
    <source>
        <dbReference type="EMBL" id="CAG9479263.1"/>
    </source>
</evidence>
<dbReference type="GO" id="GO:0022625">
    <property type="term" value="C:cytosolic large ribosomal subunit"/>
    <property type="evidence" value="ECO:0007669"/>
    <property type="project" value="InterPro"/>
</dbReference>
<feature type="region of interest" description="Disordered" evidence="4">
    <location>
        <begin position="101"/>
        <end position="129"/>
    </location>
</feature>
<dbReference type="FunFam" id="1.10.10.1410:FF:000002">
    <property type="entry name" value="60S acidic ribosomal protein P2"/>
    <property type="match status" value="1"/>
</dbReference>
<feature type="compositionally biased region" description="Acidic residues" evidence="4">
    <location>
        <begin position="113"/>
        <end position="123"/>
    </location>
</feature>
<dbReference type="InterPro" id="IPR038716">
    <property type="entry name" value="P1/P2_N_sf"/>
</dbReference>
<dbReference type="VEuPathDB" id="PlasmoDB:PVPAM_080043100"/>
<dbReference type="CDD" id="cd05833">
    <property type="entry name" value="Ribosomal_P2"/>
    <property type="match status" value="1"/>
</dbReference>
<evidence type="ECO:0000256" key="3">
    <source>
        <dbReference type="ARBA" id="ARBA00023274"/>
    </source>
</evidence>
<dbReference type="Pfam" id="PF00428">
    <property type="entry name" value="Ribosomal_60s"/>
    <property type="match status" value="1"/>
</dbReference>
<evidence type="ECO:0000256" key="2">
    <source>
        <dbReference type="ARBA" id="ARBA00022980"/>
    </source>
</evidence>
<comment type="caution">
    <text evidence="5">The sequence shown here is derived from an EMBL/GenBank/DDBJ whole genome shotgun (WGS) entry which is preliminary data.</text>
</comment>
<dbReference type="GO" id="GO:0003735">
    <property type="term" value="F:structural constituent of ribosome"/>
    <property type="evidence" value="ECO:0007669"/>
    <property type="project" value="InterPro"/>
</dbReference>
<proteinExistence type="inferred from homology"/>
<dbReference type="GO" id="GO:0002182">
    <property type="term" value="P:cytoplasmic translational elongation"/>
    <property type="evidence" value="ECO:0007669"/>
    <property type="project" value="InterPro"/>
</dbReference>
<reference evidence="5" key="1">
    <citation type="submission" date="2021-09" db="EMBL/GenBank/DDBJ databases">
        <authorList>
            <consortium name="Pathogen Informatics"/>
        </authorList>
    </citation>
    <scope>NUCLEOTIDE SEQUENCE</scope>
    <source>
        <strain evidence="5">PvW1</strain>
    </source>
</reference>
<organism evidence="5 6">
    <name type="scientific">Plasmodium vivax</name>
    <name type="common">malaria parasite P. vivax</name>
    <dbReference type="NCBI Taxonomy" id="5855"/>
    <lineage>
        <taxon>Eukaryota</taxon>
        <taxon>Sar</taxon>
        <taxon>Alveolata</taxon>
        <taxon>Apicomplexa</taxon>
        <taxon>Aconoidasida</taxon>
        <taxon>Haemosporida</taxon>
        <taxon>Plasmodiidae</taxon>
        <taxon>Plasmodium</taxon>
        <taxon>Plasmodium (Plasmodium)</taxon>
    </lineage>
</organism>
<sequence length="129" mass="13821">MECARHEEAYSRTATVIKMAMKYVAAYLMCVLGGNENPTAKEVKKVLGAVNAGVEEDVLTNLMDSLNGKCYHELISEGMKKLQNIGGGGGGAAAVAAADTADVKAEEKKEEKKEEEEEEEDDLGFSLFG</sequence>
<gene>
    <name evidence="5" type="ORF">PVW1_080036400</name>
</gene>
<keyword evidence="2" id="KW-0689">Ribosomal protein</keyword>
<evidence type="ECO:0000256" key="4">
    <source>
        <dbReference type="SAM" id="MobiDB-lite"/>
    </source>
</evidence>
<comment type="similarity">
    <text evidence="1">Belongs to the eukaryotic ribosomal protein P1/P2 family.</text>
</comment>
<dbReference type="InterPro" id="IPR027534">
    <property type="entry name" value="Ribosomal_P1/P2"/>
</dbReference>
<evidence type="ECO:0000313" key="6">
    <source>
        <dbReference type="Proteomes" id="UP000779233"/>
    </source>
</evidence>
<dbReference type="InterPro" id="IPR044076">
    <property type="entry name" value="Ribosomal_P2"/>
</dbReference>